<evidence type="ECO:0000313" key="3">
    <source>
        <dbReference type="Proteomes" id="UP001149165"/>
    </source>
</evidence>
<feature type="compositionally biased region" description="Polar residues" evidence="1">
    <location>
        <begin position="1"/>
        <end position="15"/>
    </location>
</feature>
<sequence>MGLQQLEQSDSGNYDQESDNHEVMPQYSQKDSLNTEHGDFGDCFMLTDDILSDFACQLELQNPGSFATSTFEQLNAGYFNSSAGEKTGFELSGDYILSSLIQPAFDFLGSADLGPPAPQGKKSDRTSLAESRPHDK</sequence>
<dbReference type="AlphaFoldDB" id="A0A9W9F389"/>
<feature type="compositionally biased region" description="Basic and acidic residues" evidence="1">
    <location>
        <begin position="121"/>
        <end position="136"/>
    </location>
</feature>
<name>A0A9W9F389_9EURO</name>
<evidence type="ECO:0000256" key="1">
    <source>
        <dbReference type="SAM" id="MobiDB-lite"/>
    </source>
</evidence>
<evidence type="ECO:0000313" key="2">
    <source>
        <dbReference type="EMBL" id="KAJ5092781.1"/>
    </source>
</evidence>
<dbReference type="Proteomes" id="UP001149165">
    <property type="component" value="Unassembled WGS sequence"/>
</dbReference>
<protein>
    <submittedName>
        <fullName evidence="2">Uncharacterized protein</fullName>
    </submittedName>
</protein>
<reference evidence="2" key="2">
    <citation type="journal article" date="2023" name="IMA Fungus">
        <title>Comparative genomic study of the Penicillium genus elucidates a diverse pangenome and 15 lateral gene transfer events.</title>
        <authorList>
            <person name="Petersen C."/>
            <person name="Sorensen T."/>
            <person name="Nielsen M.R."/>
            <person name="Sondergaard T.E."/>
            <person name="Sorensen J.L."/>
            <person name="Fitzpatrick D.A."/>
            <person name="Frisvad J.C."/>
            <person name="Nielsen K.L."/>
        </authorList>
    </citation>
    <scope>NUCLEOTIDE SEQUENCE</scope>
    <source>
        <strain evidence="2">IBT 30069</strain>
    </source>
</reference>
<proteinExistence type="predicted"/>
<gene>
    <name evidence="2" type="ORF">N7456_008642</name>
</gene>
<keyword evidence="3" id="KW-1185">Reference proteome</keyword>
<accession>A0A9W9F389</accession>
<feature type="region of interest" description="Disordered" evidence="1">
    <location>
        <begin position="109"/>
        <end position="136"/>
    </location>
</feature>
<comment type="caution">
    <text evidence="2">The sequence shown here is derived from an EMBL/GenBank/DDBJ whole genome shotgun (WGS) entry which is preliminary data.</text>
</comment>
<dbReference type="EMBL" id="JAPQKH010000006">
    <property type="protein sequence ID" value="KAJ5092781.1"/>
    <property type="molecule type" value="Genomic_DNA"/>
</dbReference>
<feature type="region of interest" description="Disordered" evidence="1">
    <location>
        <begin position="1"/>
        <end position="34"/>
    </location>
</feature>
<reference evidence="2" key="1">
    <citation type="submission" date="2022-11" db="EMBL/GenBank/DDBJ databases">
        <authorList>
            <person name="Petersen C."/>
        </authorList>
    </citation>
    <scope>NUCLEOTIDE SEQUENCE</scope>
    <source>
        <strain evidence="2">IBT 30069</strain>
    </source>
</reference>
<organism evidence="2 3">
    <name type="scientific">Penicillium angulare</name>
    <dbReference type="NCBI Taxonomy" id="116970"/>
    <lineage>
        <taxon>Eukaryota</taxon>
        <taxon>Fungi</taxon>
        <taxon>Dikarya</taxon>
        <taxon>Ascomycota</taxon>
        <taxon>Pezizomycotina</taxon>
        <taxon>Eurotiomycetes</taxon>
        <taxon>Eurotiomycetidae</taxon>
        <taxon>Eurotiales</taxon>
        <taxon>Aspergillaceae</taxon>
        <taxon>Penicillium</taxon>
    </lineage>
</organism>